<accession>A0ABW8TRY1</accession>
<dbReference type="InterPro" id="IPR040547">
    <property type="entry name" value="CdiI"/>
</dbReference>
<dbReference type="Pfam" id="PF18616">
    <property type="entry name" value="CdiI_3"/>
    <property type="match status" value="1"/>
</dbReference>
<dbReference type="CDD" id="cd20691">
    <property type="entry name" value="CdiI_EC536-like"/>
    <property type="match status" value="1"/>
</dbReference>
<reference evidence="1 2" key="1">
    <citation type="submission" date="2024-11" db="EMBL/GenBank/DDBJ databases">
        <authorList>
            <person name="Heng Y.C."/>
            <person name="Lim A.C.H."/>
            <person name="Lee J.K.Y."/>
            <person name="Kittelmann S."/>
        </authorList>
    </citation>
    <scope>NUCLEOTIDE SEQUENCE [LARGE SCALE GENOMIC DNA]</scope>
    <source>
        <strain evidence="1 2">WILCCON 0202</strain>
    </source>
</reference>
<evidence type="ECO:0000313" key="1">
    <source>
        <dbReference type="EMBL" id="MFL0267976.1"/>
    </source>
</evidence>
<organism evidence="1 2">
    <name type="scientific">Candidatus Clostridium radicumherbarum</name>
    <dbReference type="NCBI Taxonomy" id="3381662"/>
    <lineage>
        <taxon>Bacteria</taxon>
        <taxon>Bacillati</taxon>
        <taxon>Bacillota</taxon>
        <taxon>Clostridia</taxon>
        <taxon>Eubacteriales</taxon>
        <taxon>Clostridiaceae</taxon>
        <taxon>Clostridium</taxon>
    </lineage>
</organism>
<gene>
    <name evidence="1" type="ORF">ACJDUH_07665</name>
</gene>
<dbReference type="RefSeq" id="WP_406764561.1">
    <property type="nucleotide sequence ID" value="NZ_JBJHZY010000001.1"/>
</dbReference>
<proteinExistence type="predicted"/>
<dbReference type="Proteomes" id="UP001623661">
    <property type="component" value="Unassembled WGS sequence"/>
</dbReference>
<evidence type="ECO:0000313" key="2">
    <source>
        <dbReference type="Proteomes" id="UP001623661"/>
    </source>
</evidence>
<sequence>MEKYFHFDRNKSIQELEGQNWGGPNLDSPSILTCYKLRKKAIGIFEVEDLRIMIGQKIGLDYLIPLALETLEDNIFAEGNMYSGDLLDTVLRVDNSFWENNPIYKTDFEDILEKNINALKNKLGSFCKRFI</sequence>
<protein>
    <submittedName>
        <fullName evidence="1">Contact-dependent growth inhibition system immunity protein</fullName>
    </submittedName>
</protein>
<keyword evidence="2" id="KW-1185">Reference proteome</keyword>
<name>A0ABW8TRY1_9CLOT</name>
<dbReference type="EMBL" id="JBJHZY010000001">
    <property type="protein sequence ID" value="MFL0267976.1"/>
    <property type="molecule type" value="Genomic_DNA"/>
</dbReference>
<comment type="caution">
    <text evidence="1">The sequence shown here is derived from an EMBL/GenBank/DDBJ whole genome shotgun (WGS) entry which is preliminary data.</text>
</comment>